<evidence type="ECO:0000256" key="4">
    <source>
        <dbReference type="ARBA" id="ARBA00022552"/>
    </source>
</evidence>
<evidence type="ECO:0000256" key="2">
    <source>
        <dbReference type="ARBA" id="ARBA00010489"/>
    </source>
</evidence>
<keyword evidence="5" id="KW-0540">Nuclease</keyword>
<evidence type="ECO:0000256" key="7">
    <source>
        <dbReference type="ARBA" id="ARBA00022839"/>
    </source>
</evidence>
<reference evidence="11" key="1">
    <citation type="submission" date="2023-03" db="EMBL/GenBank/DDBJ databases">
        <title>Massive genome expansion in bonnet fungi (Mycena s.s.) driven by repeated elements and novel gene families across ecological guilds.</title>
        <authorList>
            <consortium name="Lawrence Berkeley National Laboratory"/>
            <person name="Harder C.B."/>
            <person name="Miyauchi S."/>
            <person name="Viragh M."/>
            <person name="Kuo A."/>
            <person name="Thoen E."/>
            <person name="Andreopoulos B."/>
            <person name="Lu D."/>
            <person name="Skrede I."/>
            <person name="Drula E."/>
            <person name="Henrissat B."/>
            <person name="Morin E."/>
            <person name="Kohler A."/>
            <person name="Barry K."/>
            <person name="LaButti K."/>
            <person name="Morin E."/>
            <person name="Salamov A."/>
            <person name="Lipzen A."/>
            <person name="Mereny Z."/>
            <person name="Hegedus B."/>
            <person name="Baldrian P."/>
            <person name="Stursova M."/>
            <person name="Weitz H."/>
            <person name="Taylor A."/>
            <person name="Grigoriev I.V."/>
            <person name="Nagy L.G."/>
            <person name="Martin F."/>
            <person name="Kauserud H."/>
        </authorList>
    </citation>
    <scope>NUCLEOTIDE SEQUENCE</scope>
    <source>
        <strain evidence="11">CBHHK067</strain>
    </source>
</reference>
<dbReference type="EMBL" id="JARKIE010000007">
    <property type="protein sequence ID" value="KAJ7706262.1"/>
    <property type="molecule type" value="Genomic_DNA"/>
</dbReference>
<dbReference type="GO" id="GO:0003676">
    <property type="term" value="F:nucleic acid binding"/>
    <property type="evidence" value="ECO:0007669"/>
    <property type="project" value="InterPro"/>
</dbReference>
<dbReference type="Gene3D" id="3.30.420.10">
    <property type="entry name" value="Ribonuclease H-like superfamily/Ribonuclease H"/>
    <property type="match status" value="1"/>
</dbReference>
<proteinExistence type="inferred from homology"/>
<organism evidence="11 12">
    <name type="scientific">Mycena rosella</name>
    <name type="common">Pink bonnet</name>
    <name type="synonym">Agaricus rosellus</name>
    <dbReference type="NCBI Taxonomy" id="1033263"/>
    <lineage>
        <taxon>Eukaryota</taxon>
        <taxon>Fungi</taxon>
        <taxon>Dikarya</taxon>
        <taxon>Basidiomycota</taxon>
        <taxon>Agaricomycotina</taxon>
        <taxon>Agaricomycetes</taxon>
        <taxon>Agaricomycetidae</taxon>
        <taxon>Agaricales</taxon>
        <taxon>Marasmiineae</taxon>
        <taxon>Mycenaceae</taxon>
        <taxon>Mycena</taxon>
    </lineage>
</organism>
<dbReference type="SMART" id="SM00479">
    <property type="entry name" value="EXOIII"/>
    <property type="match status" value="1"/>
</dbReference>
<dbReference type="AlphaFoldDB" id="A0AAD7M906"/>
<dbReference type="GO" id="GO:0005634">
    <property type="term" value="C:nucleus"/>
    <property type="evidence" value="ECO:0007669"/>
    <property type="project" value="UniProtKB-SubCell"/>
</dbReference>
<name>A0AAD7M906_MYCRO</name>
<evidence type="ECO:0000256" key="9">
    <source>
        <dbReference type="ARBA" id="ARBA00025599"/>
    </source>
</evidence>
<dbReference type="GO" id="GO:0008408">
    <property type="term" value="F:3'-5' exonuclease activity"/>
    <property type="evidence" value="ECO:0007669"/>
    <property type="project" value="InterPro"/>
</dbReference>
<evidence type="ECO:0000313" key="12">
    <source>
        <dbReference type="Proteomes" id="UP001221757"/>
    </source>
</evidence>
<keyword evidence="6" id="KW-0378">Hydrolase</keyword>
<dbReference type="InterPro" id="IPR013520">
    <property type="entry name" value="Ribonucl_H"/>
</dbReference>
<feature type="domain" description="Exonuclease" evidence="10">
    <location>
        <begin position="9"/>
        <end position="174"/>
    </location>
</feature>
<evidence type="ECO:0000256" key="1">
    <source>
        <dbReference type="ARBA" id="ARBA00004123"/>
    </source>
</evidence>
<evidence type="ECO:0000256" key="6">
    <source>
        <dbReference type="ARBA" id="ARBA00022801"/>
    </source>
</evidence>
<evidence type="ECO:0000313" key="11">
    <source>
        <dbReference type="EMBL" id="KAJ7706262.1"/>
    </source>
</evidence>
<sequence>MSRYPSPEQIVSLSTVCVGVGPGGTTSMLARIVVVNFQGECLLDTFVRPTMDIQDYREATTGIKNWQLFSKDAVPFNILQQHVANMIKGKILVGHSTWNDLSVLGIPHPAVCTRDVALYQPFRNALRSPHQIIGLQTLLWQLMRRRCQEGLIDPTENARAAMDLYRSHAKDWETSIAKGNWPSCLPPSTFSRCYS</sequence>
<evidence type="ECO:0000256" key="5">
    <source>
        <dbReference type="ARBA" id="ARBA00022722"/>
    </source>
</evidence>
<dbReference type="PANTHER" id="PTHR12801">
    <property type="entry name" value="RNA EXONUCLEASE REXO1 / RECO3 FAMILY MEMBER-RELATED"/>
    <property type="match status" value="1"/>
</dbReference>
<dbReference type="InterPro" id="IPR047021">
    <property type="entry name" value="REXO1/3/4-like"/>
</dbReference>
<dbReference type="CDD" id="cd06144">
    <property type="entry name" value="REX4_like"/>
    <property type="match status" value="1"/>
</dbReference>
<dbReference type="PANTHER" id="PTHR12801:SF45">
    <property type="entry name" value="RNA EXONUCLEASE 4"/>
    <property type="match status" value="1"/>
</dbReference>
<comment type="function">
    <text evidence="9">Exoribonuclease involved in ribosome biosynthesis. Involved in the processing of ITS1, the internal transcribed spacer localized between the 18S and 5.8S rRNAs.</text>
</comment>
<dbReference type="InterPro" id="IPR036397">
    <property type="entry name" value="RNaseH_sf"/>
</dbReference>
<keyword evidence="8" id="KW-0539">Nucleus</keyword>
<keyword evidence="7" id="KW-0269">Exonuclease</keyword>
<dbReference type="SUPFAM" id="SSF53098">
    <property type="entry name" value="Ribonuclease H-like"/>
    <property type="match status" value="1"/>
</dbReference>
<protein>
    <recommendedName>
        <fullName evidence="3">RNA exonuclease 4</fullName>
    </recommendedName>
</protein>
<keyword evidence="12" id="KW-1185">Reference proteome</keyword>
<keyword evidence="4" id="KW-0698">rRNA processing</keyword>
<dbReference type="Proteomes" id="UP001221757">
    <property type="component" value="Unassembled WGS sequence"/>
</dbReference>
<dbReference type="InterPro" id="IPR037431">
    <property type="entry name" value="REX4_DEDDh_dom"/>
</dbReference>
<comment type="caution">
    <text evidence="11">The sequence shown here is derived from an EMBL/GenBank/DDBJ whole genome shotgun (WGS) entry which is preliminary data.</text>
</comment>
<gene>
    <name evidence="11" type="ORF">B0H17DRAFT_620441</name>
</gene>
<comment type="subcellular location">
    <subcellularLocation>
        <location evidence="1">Nucleus</location>
    </subcellularLocation>
</comment>
<accession>A0AAD7M906</accession>
<comment type="similarity">
    <text evidence="2">Belongs to the REXO4 family.</text>
</comment>
<evidence type="ECO:0000259" key="10">
    <source>
        <dbReference type="SMART" id="SM00479"/>
    </source>
</evidence>
<dbReference type="InterPro" id="IPR012337">
    <property type="entry name" value="RNaseH-like_sf"/>
</dbReference>
<evidence type="ECO:0000256" key="3">
    <source>
        <dbReference type="ARBA" id="ARBA00016937"/>
    </source>
</evidence>
<evidence type="ECO:0000256" key="8">
    <source>
        <dbReference type="ARBA" id="ARBA00023242"/>
    </source>
</evidence>
<dbReference type="GO" id="GO:0006364">
    <property type="term" value="P:rRNA processing"/>
    <property type="evidence" value="ECO:0007669"/>
    <property type="project" value="UniProtKB-KW"/>
</dbReference>